<sequence length="232" mass="24949">MVGGSHSMVLCRHLWQDCPQRFARGGRLRISELGRRSGVSVPTIKFYLREGLLPSGIPTGRNQADYGEQHLRRLRFIRTLTGVGGLDLASVRGILAAIDDDQVSLAEAYQVLDRAIDLDCATSVGSVAVASAREDVEALVESMGWGRHASANGQEVLAEVLASLRLLGCEADASFFAPFARAAEEVARAELDLAGKADADNRKGPAIVRGVLFGVALAALRRMAREHQLACR</sequence>
<dbReference type="Pfam" id="PF13411">
    <property type="entry name" value="MerR_1"/>
    <property type="match status" value="1"/>
</dbReference>
<dbReference type="GO" id="GO:0003700">
    <property type="term" value="F:DNA-binding transcription factor activity"/>
    <property type="evidence" value="ECO:0007669"/>
    <property type="project" value="InterPro"/>
</dbReference>
<dbReference type="SMART" id="SM00422">
    <property type="entry name" value="HTH_MERR"/>
    <property type="match status" value="1"/>
</dbReference>
<dbReference type="SUPFAM" id="SSF46955">
    <property type="entry name" value="Putative DNA-binding domain"/>
    <property type="match status" value="1"/>
</dbReference>
<organism evidence="3">
    <name type="scientific">Salinispora pacifica</name>
    <dbReference type="NCBI Taxonomy" id="351187"/>
    <lineage>
        <taxon>Bacteria</taxon>
        <taxon>Bacillati</taxon>
        <taxon>Actinomycetota</taxon>
        <taxon>Actinomycetes</taxon>
        <taxon>Micromonosporales</taxon>
        <taxon>Micromonosporaceae</taxon>
        <taxon>Salinispora</taxon>
    </lineage>
</organism>
<feature type="domain" description="HTH merR-type" evidence="2">
    <location>
        <begin position="27"/>
        <end position="97"/>
    </location>
</feature>
<dbReference type="PANTHER" id="PTHR30204:SF98">
    <property type="entry name" value="HTH-TYPE TRANSCRIPTIONAL REGULATOR ADHR"/>
    <property type="match status" value="1"/>
</dbReference>
<dbReference type="CDD" id="cd04780">
    <property type="entry name" value="HTH_MerR-like_sg5"/>
    <property type="match status" value="1"/>
</dbReference>
<dbReference type="PRINTS" id="PR00040">
    <property type="entry name" value="HTHMERR"/>
</dbReference>
<dbReference type="PROSITE" id="PS50937">
    <property type="entry name" value="HTH_MERR_2"/>
    <property type="match status" value="1"/>
</dbReference>
<keyword evidence="1" id="KW-0238">DNA-binding</keyword>
<protein>
    <submittedName>
        <fullName evidence="3">MerR transcription regulator</fullName>
    </submittedName>
</protein>
<dbReference type="Gene3D" id="1.10.1660.10">
    <property type="match status" value="1"/>
</dbReference>
<evidence type="ECO:0000259" key="2">
    <source>
        <dbReference type="PROSITE" id="PS50937"/>
    </source>
</evidence>
<evidence type="ECO:0000256" key="1">
    <source>
        <dbReference type="ARBA" id="ARBA00023125"/>
    </source>
</evidence>
<dbReference type="InterPro" id="IPR000551">
    <property type="entry name" value="MerR-type_HTH_dom"/>
</dbReference>
<dbReference type="EMBL" id="KC863955">
    <property type="protein sequence ID" value="AGO97221.1"/>
    <property type="molecule type" value="Genomic_DNA"/>
</dbReference>
<proteinExistence type="predicted"/>
<reference evidence="3" key="1">
    <citation type="journal article" date="2013" name="J. Am. Chem. Soc.">
        <title>Structures and comparative characterization of biosynthetic gene clusters for cyanosporasides, enediyne-derived natural products from marine actinomycetes.</title>
        <authorList>
            <person name="Lane A.L."/>
            <person name="Nam S.J."/>
            <person name="Fukuda T."/>
            <person name="Yamanaka K."/>
            <person name="Kauffman C.A."/>
            <person name="Jensen P.R."/>
            <person name="Fenical W."/>
            <person name="Moore B.S."/>
        </authorList>
    </citation>
    <scope>NUCLEOTIDE SEQUENCE</scope>
    <source>
        <strain evidence="3">CNS143</strain>
    </source>
</reference>
<accession>S4WJ52</accession>
<dbReference type="InterPro" id="IPR047057">
    <property type="entry name" value="MerR_fam"/>
</dbReference>
<dbReference type="AlphaFoldDB" id="S4WJ52"/>
<dbReference type="PANTHER" id="PTHR30204">
    <property type="entry name" value="REDOX-CYCLING DRUG-SENSING TRANSCRIPTIONAL ACTIVATOR SOXR"/>
    <property type="match status" value="1"/>
</dbReference>
<evidence type="ECO:0000313" key="3">
    <source>
        <dbReference type="EMBL" id="AGO97221.1"/>
    </source>
</evidence>
<dbReference type="GO" id="GO:0003677">
    <property type="term" value="F:DNA binding"/>
    <property type="evidence" value="ECO:0007669"/>
    <property type="project" value="UniProtKB-KW"/>
</dbReference>
<dbReference type="InterPro" id="IPR009061">
    <property type="entry name" value="DNA-bd_dom_put_sf"/>
</dbReference>
<name>S4WJ52_SALPI</name>